<proteinExistence type="predicted"/>
<sequence>MSRTVPSPDRPFSPLLFIQPAVIQILQIIGLGTHHGQFAVFNGSELVDAAGSGSAGNPDADFTL</sequence>
<gene>
    <name evidence="1" type="ORF">F923_00452</name>
</gene>
<dbReference type="EMBL" id="APQU01000007">
    <property type="protein sequence ID" value="ENW32153.1"/>
    <property type="molecule type" value="Genomic_DNA"/>
</dbReference>
<protein>
    <submittedName>
        <fullName evidence="1">Uncharacterized protein</fullName>
    </submittedName>
</protein>
<dbReference type="Proteomes" id="UP000018416">
    <property type="component" value="Unassembled WGS sequence"/>
</dbReference>
<evidence type="ECO:0000313" key="2">
    <source>
        <dbReference type="Proteomes" id="UP000018416"/>
    </source>
</evidence>
<dbReference type="PATRIC" id="fig|1217668.3.peg.435"/>
<evidence type="ECO:0000313" key="1">
    <source>
        <dbReference type="EMBL" id="ENW32153.1"/>
    </source>
</evidence>
<dbReference type="AlphaFoldDB" id="N9GB54"/>
<accession>N9GB54</accession>
<organism evidence="1 2">
    <name type="scientific">Acinetobacter lwoffii NIPH 478</name>
    <dbReference type="NCBI Taxonomy" id="1217668"/>
    <lineage>
        <taxon>Bacteria</taxon>
        <taxon>Pseudomonadati</taxon>
        <taxon>Pseudomonadota</taxon>
        <taxon>Gammaproteobacteria</taxon>
        <taxon>Moraxellales</taxon>
        <taxon>Moraxellaceae</taxon>
        <taxon>Acinetobacter</taxon>
    </lineage>
</organism>
<reference evidence="1 2" key="1">
    <citation type="submission" date="2013-02" db="EMBL/GenBank/DDBJ databases">
        <title>The Genome Sequence of Acinetobacter lwoffii NIPH 478.</title>
        <authorList>
            <consortium name="The Broad Institute Genome Sequencing Platform"/>
            <consortium name="The Broad Institute Genome Sequencing Center for Infectious Disease"/>
            <person name="Cerqueira G."/>
            <person name="Feldgarden M."/>
            <person name="Courvalin P."/>
            <person name="Perichon B."/>
            <person name="Grillot-Courvalin C."/>
            <person name="Clermont D."/>
            <person name="Rocha E."/>
            <person name="Yoon E.-J."/>
            <person name="Nemec A."/>
            <person name="Walker B."/>
            <person name="Young S.K."/>
            <person name="Zeng Q."/>
            <person name="Gargeya S."/>
            <person name="Fitzgerald M."/>
            <person name="Haas B."/>
            <person name="Abouelleil A."/>
            <person name="Alvarado L."/>
            <person name="Arachchi H.M."/>
            <person name="Berlin A.M."/>
            <person name="Chapman S.B."/>
            <person name="Dewar J."/>
            <person name="Goldberg J."/>
            <person name="Griggs A."/>
            <person name="Gujja S."/>
            <person name="Hansen M."/>
            <person name="Howarth C."/>
            <person name="Imamovic A."/>
            <person name="Larimer J."/>
            <person name="McCowan C."/>
            <person name="Murphy C."/>
            <person name="Neiman D."/>
            <person name="Pearson M."/>
            <person name="Priest M."/>
            <person name="Roberts A."/>
            <person name="Saif S."/>
            <person name="Shea T."/>
            <person name="Sisk P."/>
            <person name="Sykes S."/>
            <person name="Wortman J."/>
            <person name="Nusbaum C."/>
            <person name="Birren B."/>
        </authorList>
    </citation>
    <scope>NUCLEOTIDE SEQUENCE [LARGE SCALE GENOMIC DNA]</scope>
    <source>
        <strain evidence="1 2">NIPH 478</strain>
    </source>
</reference>
<comment type="caution">
    <text evidence="1">The sequence shown here is derived from an EMBL/GenBank/DDBJ whole genome shotgun (WGS) entry which is preliminary data.</text>
</comment>
<dbReference type="HOGENOM" id="CLU_2857452_0_0_6"/>
<name>N9GB54_ACILW</name>